<evidence type="ECO:0000313" key="2">
    <source>
        <dbReference type="Proteomes" id="UP001140011"/>
    </source>
</evidence>
<reference evidence="1" key="1">
    <citation type="submission" date="2022-07" db="EMBL/GenBank/DDBJ databases">
        <title>Phylogenomic reconstructions and comparative analyses of Kickxellomycotina fungi.</title>
        <authorList>
            <person name="Reynolds N.K."/>
            <person name="Stajich J.E."/>
            <person name="Barry K."/>
            <person name="Grigoriev I.V."/>
            <person name="Crous P."/>
            <person name="Smith M.E."/>
        </authorList>
    </citation>
    <scope>NUCLEOTIDE SEQUENCE</scope>
    <source>
        <strain evidence="1">BCRC 34297</strain>
    </source>
</reference>
<protein>
    <submittedName>
        <fullName evidence="1">Uncharacterized protein</fullName>
    </submittedName>
</protein>
<keyword evidence="2" id="KW-1185">Reference proteome</keyword>
<dbReference type="Proteomes" id="UP001140011">
    <property type="component" value="Unassembled WGS sequence"/>
</dbReference>
<feature type="non-terminal residue" evidence="1">
    <location>
        <position position="68"/>
    </location>
</feature>
<organism evidence="1 2">
    <name type="scientific">Coemansia pectinata</name>
    <dbReference type="NCBI Taxonomy" id="1052879"/>
    <lineage>
        <taxon>Eukaryota</taxon>
        <taxon>Fungi</taxon>
        <taxon>Fungi incertae sedis</taxon>
        <taxon>Zoopagomycota</taxon>
        <taxon>Kickxellomycotina</taxon>
        <taxon>Kickxellomycetes</taxon>
        <taxon>Kickxellales</taxon>
        <taxon>Kickxellaceae</taxon>
        <taxon>Coemansia</taxon>
    </lineage>
</organism>
<gene>
    <name evidence="1" type="ORF">GGI19_006082</name>
</gene>
<sequence>MAMNGSGSGGSSGGGVPAMDAVTQGFGVPGAAVAKKAEPASAHRSIMFTWFAGSLASCGAVTFTNPFE</sequence>
<name>A0A9W8GQ27_9FUNG</name>
<dbReference type="EMBL" id="JANBUH010001054">
    <property type="protein sequence ID" value="KAJ2748522.1"/>
    <property type="molecule type" value="Genomic_DNA"/>
</dbReference>
<comment type="caution">
    <text evidence="1">The sequence shown here is derived from an EMBL/GenBank/DDBJ whole genome shotgun (WGS) entry which is preliminary data.</text>
</comment>
<accession>A0A9W8GQ27</accession>
<dbReference type="AlphaFoldDB" id="A0A9W8GQ27"/>
<evidence type="ECO:0000313" key="1">
    <source>
        <dbReference type="EMBL" id="KAJ2748522.1"/>
    </source>
</evidence>
<proteinExistence type="predicted"/>